<name>A0A0A9BVI2_ARUDO</name>
<sequence length="39" mass="4448">MLVNNNSTPTSPKEMDHFAWLKDSLSTLLDAIRIYLGRV</sequence>
<accession>A0A0A9BVI2</accession>
<reference evidence="1" key="2">
    <citation type="journal article" date="2015" name="Data Brief">
        <title>Shoot transcriptome of the giant reed, Arundo donax.</title>
        <authorList>
            <person name="Barrero R.A."/>
            <person name="Guerrero F.D."/>
            <person name="Moolhuijzen P."/>
            <person name="Goolsby J.A."/>
            <person name="Tidwell J."/>
            <person name="Bellgard S.E."/>
            <person name="Bellgard M.I."/>
        </authorList>
    </citation>
    <scope>NUCLEOTIDE SEQUENCE</scope>
    <source>
        <tissue evidence="1">Shoot tissue taken approximately 20 cm above the soil surface</tissue>
    </source>
</reference>
<protein>
    <submittedName>
        <fullName evidence="1">Uncharacterized protein</fullName>
    </submittedName>
</protein>
<dbReference type="AlphaFoldDB" id="A0A0A9BVI2"/>
<reference evidence="1" key="1">
    <citation type="submission" date="2014-09" db="EMBL/GenBank/DDBJ databases">
        <authorList>
            <person name="Magalhaes I.L.F."/>
            <person name="Oliveira U."/>
            <person name="Santos F.R."/>
            <person name="Vidigal T.H.D.A."/>
            <person name="Brescovit A.D."/>
            <person name="Santos A.J."/>
        </authorList>
    </citation>
    <scope>NUCLEOTIDE SEQUENCE</scope>
    <source>
        <tissue evidence="1">Shoot tissue taken approximately 20 cm above the soil surface</tissue>
    </source>
</reference>
<dbReference type="EMBL" id="GBRH01231692">
    <property type="protein sequence ID" value="JAD66203.1"/>
    <property type="molecule type" value="Transcribed_RNA"/>
</dbReference>
<organism evidence="1">
    <name type="scientific">Arundo donax</name>
    <name type="common">Giant reed</name>
    <name type="synonym">Donax arundinaceus</name>
    <dbReference type="NCBI Taxonomy" id="35708"/>
    <lineage>
        <taxon>Eukaryota</taxon>
        <taxon>Viridiplantae</taxon>
        <taxon>Streptophyta</taxon>
        <taxon>Embryophyta</taxon>
        <taxon>Tracheophyta</taxon>
        <taxon>Spermatophyta</taxon>
        <taxon>Magnoliopsida</taxon>
        <taxon>Liliopsida</taxon>
        <taxon>Poales</taxon>
        <taxon>Poaceae</taxon>
        <taxon>PACMAD clade</taxon>
        <taxon>Arundinoideae</taxon>
        <taxon>Arundineae</taxon>
        <taxon>Arundo</taxon>
    </lineage>
</organism>
<evidence type="ECO:0000313" key="1">
    <source>
        <dbReference type="EMBL" id="JAD66203.1"/>
    </source>
</evidence>
<proteinExistence type="predicted"/>